<evidence type="ECO:0000256" key="2">
    <source>
        <dbReference type="SAM" id="MobiDB-lite"/>
    </source>
</evidence>
<feature type="compositionally biased region" description="Basic and acidic residues" evidence="2">
    <location>
        <begin position="71"/>
        <end position="80"/>
    </location>
</feature>
<evidence type="ECO:0000256" key="1">
    <source>
        <dbReference type="SAM" id="Coils"/>
    </source>
</evidence>
<comment type="caution">
    <text evidence="3">The sequence shown here is derived from an EMBL/GenBank/DDBJ whole genome shotgun (WGS) entry which is preliminary data.</text>
</comment>
<feature type="compositionally biased region" description="Polar residues" evidence="2">
    <location>
        <begin position="9"/>
        <end position="19"/>
    </location>
</feature>
<feature type="coiled-coil region" evidence="1">
    <location>
        <begin position="253"/>
        <end position="299"/>
    </location>
</feature>
<feature type="region of interest" description="Disordered" evidence="2">
    <location>
        <begin position="1"/>
        <end position="23"/>
    </location>
</feature>
<reference evidence="3" key="1">
    <citation type="submission" date="2021-01" db="EMBL/GenBank/DDBJ databases">
        <authorList>
            <person name="Kaushik A."/>
        </authorList>
    </citation>
    <scope>NUCLEOTIDE SEQUENCE</scope>
    <source>
        <strain evidence="3">AG6-10EEA</strain>
    </source>
</reference>
<name>A0A8H3BJU8_9AGAM</name>
<keyword evidence="1" id="KW-0175">Coiled coil</keyword>
<dbReference type="EMBL" id="CAJMXA010001336">
    <property type="protein sequence ID" value="CAE6458427.1"/>
    <property type="molecule type" value="Genomic_DNA"/>
</dbReference>
<proteinExistence type="predicted"/>
<sequence>MASKPSLPTIVTSADTTDPTPFDQKPLVLASFIDPKSLSSLESMGDTEGLLRGLGNDIKPGLRRWRYADSEQGHCPEKGEGGGAGAGGDAPQPRASVGGGERVYGVNVMPWPPIPTKKASISGMKSEGSTSPSTTSERSPGSGSATLKFLGRKTLDSLKRVMDSAGVVPGLSHILETFEKLQNEFEAQEARFLRHLGALSSIIEPCLGGQAPKGANASPNNNLTELHSTIESVRDALRGHASAGKPHSRILDAKEHQRRFEEATDSFRNWTNEWIVRSVTNLEQKFEGLESRMRKLDSRVQGLAGIMQGLVIH</sequence>
<organism evidence="3 4">
    <name type="scientific">Rhizoctonia solani</name>
    <dbReference type="NCBI Taxonomy" id="456999"/>
    <lineage>
        <taxon>Eukaryota</taxon>
        <taxon>Fungi</taxon>
        <taxon>Dikarya</taxon>
        <taxon>Basidiomycota</taxon>
        <taxon>Agaricomycotina</taxon>
        <taxon>Agaricomycetes</taxon>
        <taxon>Cantharellales</taxon>
        <taxon>Ceratobasidiaceae</taxon>
        <taxon>Rhizoctonia</taxon>
    </lineage>
</organism>
<dbReference type="Proteomes" id="UP000663853">
    <property type="component" value="Unassembled WGS sequence"/>
</dbReference>
<evidence type="ECO:0000313" key="3">
    <source>
        <dbReference type="EMBL" id="CAE6458427.1"/>
    </source>
</evidence>
<dbReference type="AlphaFoldDB" id="A0A8H3BJU8"/>
<accession>A0A8H3BJU8</accession>
<feature type="region of interest" description="Disordered" evidence="2">
    <location>
        <begin position="115"/>
        <end position="148"/>
    </location>
</feature>
<evidence type="ECO:0000313" key="4">
    <source>
        <dbReference type="Proteomes" id="UP000663853"/>
    </source>
</evidence>
<gene>
    <name evidence="3" type="ORF">RDB_LOCUS58720</name>
</gene>
<protein>
    <submittedName>
        <fullName evidence="3">Uncharacterized protein</fullName>
    </submittedName>
</protein>
<feature type="region of interest" description="Disordered" evidence="2">
    <location>
        <begin position="71"/>
        <end position="100"/>
    </location>
</feature>
<feature type="compositionally biased region" description="Low complexity" evidence="2">
    <location>
        <begin position="126"/>
        <end position="144"/>
    </location>
</feature>